<evidence type="ECO:0000256" key="1">
    <source>
        <dbReference type="ARBA" id="ARBA00022448"/>
    </source>
</evidence>
<keyword evidence="2" id="KW-0249">Electron transport</keyword>
<evidence type="ECO:0000259" key="5">
    <source>
        <dbReference type="Pfam" id="PF00462"/>
    </source>
</evidence>
<dbReference type="InterPro" id="IPR014025">
    <property type="entry name" value="Glutaredoxin_subgr"/>
</dbReference>
<dbReference type="GO" id="GO:0005737">
    <property type="term" value="C:cytoplasm"/>
    <property type="evidence" value="ECO:0007669"/>
    <property type="project" value="TreeGrafter"/>
</dbReference>
<keyword evidence="3" id="KW-1015">Disulfide bond</keyword>
<gene>
    <name evidence="6" type="ORF">ACA1_065240</name>
</gene>
<dbReference type="Pfam" id="PF00462">
    <property type="entry name" value="Glutaredoxin"/>
    <property type="match status" value="1"/>
</dbReference>
<dbReference type="VEuPathDB" id="AmoebaDB:ACA1_065240"/>
<evidence type="ECO:0000313" key="6">
    <source>
        <dbReference type="EMBL" id="ELR17735.1"/>
    </source>
</evidence>
<dbReference type="OMA" id="DSTHAQF"/>
<dbReference type="RefSeq" id="XP_004339748.1">
    <property type="nucleotide sequence ID" value="XM_004339700.1"/>
</dbReference>
<dbReference type="PRINTS" id="PR00160">
    <property type="entry name" value="GLUTAREDOXIN"/>
</dbReference>
<dbReference type="AlphaFoldDB" id="L8GXM1"/>
<dbReference type="GO" id="GO:0015038">
    <property type="term" value="F:glutathione disulfide oxidoreductase activity"/>
    <property type="evidence" value="ECO:0007669"/>
    <property type="project" value="TreeGrafter"/>
</dbReference>
<evidence type="ECO:0000256" key="3">
    <source>
        <dbReference type="ARBA" id="ARBA00023157"/>
    </source>
</evidence>
<keyword evidence="1" id="KW-0813">Transport</keyword>
<name>L8GXM1_ACACF</name>
<evidence type="ECO:0000256" key="4">
    <source>
        <dbReference type="ARBA" id="ARBA00023284"/>
    </source>
</evidence>
<dbReference type="GO" id="GO:0034599">
    <property type="term" value="P:cellular response to oxidative stress"/>
    <property type="evidence" value="ECO:0007669"/>
    <property type="project" value="TreeGrafter"/>
</dbReference>
<dbReference type="NCBIfam" id="TIGR02180">
    <property type="entry name" value="GRX_euk"/>
    <property type="match status" value="1"/>
</dbReference>
<dbReference type="PROSITE" id="PS00195">
    <property type="entry name" value="GLUTAREDOXIN_1"/>
    <property type="match status" value="1"/>
</dbReference>
<dbReference type="PANTHER" id="PTHR45694:SF18">
    <property type="entry name" value="GLUTAREDOXIN-1-RELATED"/>
    <property type="match status" value="1"/>
</dbReference>
<dbReference type="InterPro" id="IPR002109">
    <property type="entry name" value="Glutaredoxin"/>
</dbReference>
<reference evidence="6 7" key="1">
    <citation type="journal article" date="2013" name="Genome Biol.">
        <title>Genome of Acanthamoeba castellanii highlights extensive lateral gene transfer and early evolution of tyrosine kinase signaling.</title>
        <authorList>
            <person name="Clarke M."/>
            <person name="Lohan A.J."/>
            <person name="Liu B."/>
            <person name="Lagkouvardos I."/>
            <person name="Roy S."/>
            <person name="Zafar N."/>
            <person name="Bertelli C."/>
            <person name="Schilde C."/>
            <person name="Kianianmomeni A."/>
            <person name="Burglin T.R."/>
            <person name="Frech C."/>
            <person name="Turcotte B."/>
            <person name="Kopec K.O."/>
            <person name="Synnott J.M."/>
            <person name="Choo C."/>
            <person name="Paponov I."/>
            <person name="Finkler A."/>
            <person name="Soon Heng Tan C."/>
            <person name="Hutchins A.P."/>
            <person name="Weinmeier T."/>
            <person name="Rattei T."/>
            <person name="Chu J.S."/>
            <person name="Gimenez G."/>
            <person name="Irimia M."/>
            <person name="Rigden D.J."/>
            <person name="Fitzpatrick D.A."/>
            <person name="Lorenzo-Morales J."/>
            <person name="Bateman A."/>
            <person name="Chiu C.H."/>
            <person name="Tang P."/>
            <person name="Hegemann P."/>
            <person name="Fromm H."/>
            <person name="Raoult D."/>
            <person name="Greub G."/>
            <person name="Miranda-Saavedra D."/>
            <person name="Chen N."/>
            <person name="Nash P."/>
            <person name="Ginger M.L."/>
            <person name="Horn M."/>
            <person name="Schaap P."/>
            <person name="Caler L."/>
            <person name="Loftus B."/>
        </authorList>
    </citation>
    <scope>NUCLEOTIDE SEQUENCE [LARGE SCALE GENOMIC DNA]</scope>
    <source>
        <strain evidence="6 7">Neff</strain>
    </source>
</reference>
<dbReference type="OrthoDB" id="418495at2759"/>
<dbReference type="CDD" id="cd03419">
    <property type="entry name" value="GRX_GRXh_1_2_like"/>
    <property type="match status" value="1"/>
</dbReference>
<evidence type="ECO:0000256" key="2">
    <source>
        <dbReference type="ARBA" id="ARBA00022982"/>
    </source>
</evidence>
<accession>L8GXM1</accession>
<dbReference type="Gene3D" id="3.40.30.10">
    <property type="entry name" value="Glutaredoxin"/>
    <property type="match status" value="1"/>
</dbReference>
<organism evidence="6 7">
    <name type="scientific">Acanthamoeba castellanii (strain ATCC 30010 / Neff)</name>
    <dbReference type="NCBI Taxonomy" id="1257118"/>
    <lineage>
        <taxon>Eukaryota</taxon>
        <taxon>Amoebozoa</taxon>
        <taxon>Discosea</taxon>
        <taxon>Longamoebia</taxon>
        <taxon>Centramoebida</taxon>
        <taxon>Acanthamoebidae</taxon>
        <taxon>Acanthamoeba</taxon>
    </lineage>
</organism>
<dbReference type="InterPro" id="IPR036249">
    <property type="entry name" value="Thioredoxin-like_sf"/>
</dbReference>
<dbReference type="FunFam" id="3.40.30.10:FF:000093">
    <property type="entry name" value="Glutaredoxin 2"/>
    <property type="match status" value="1"/>
</dbReference>
<dbReference type="GeneID" id="14918142"/>
<keyword evidence="4" id="KW-0676">Redox-active center</keyword>
<keyword evidence="7" id="KW-1185">Reference proteome</keyword>
<sequence>MEKAKDFIAKNTVMIFSKSYCPYCTKVKQLFQGLGVNFTAVELDQIADGSEIQAALKQITGGTTVPRVFIDSEHIGGNDDTQNLHKKGGLVPKLTAAGVTVKQ</sequence>
<dbReference type="KEGG" id="acan:ACA1_065240"/>
<feature type="domain" description="Glutaredoxin" evidence="5">
    <location>
        <begin position="13"/>
        <end position="75"/>
    </location>
</feature>
<dbReference type="Proteomes" id="UP000011083">
    <property type="component" value="Unassembled WGS sequence"/>
</dbReference>
<dbReference type="EMBL" id="KB007974">
    <property type="protein sequence ID" value="ELR17735.1"/>
    <property type="molecule type" value="Genomic_DNA"/>
</dbReference>
<dbReference type="SUPFAM" id="SSF52833">
    <property type="entry name" value="Thioredoxin-like"/>
    <property type="match status" value="1"/>
</dbReference>
<dbReference type="InterPro" id="IPR011899">
    <property type="entry name" value="Glutaredoxin_euk/vir"/>
</dbReference>
<dbReference type="InterPro" id="IPR011767">
    <property type="entry name" value="GLR_AS"/>
</dbReference>
<dbReference type="PANTHER" id="PTHR45694">
    <property type="entry name" value="GLUTAREDOXIN 2"/>
    <property type="match status" value="1"/>
</dbReference>
<dbReference type="STRING" id="1257118.L8GXM1"/>
<proteinExistence type="predicted"/>
<protein>
    <submittedName>
        <fullName evidence="6">Glutaredoxin, putative</fullName>
    </submittedName>
</protein>
<dbReference type="PROSITE" id="PS51354">
    <property type="entry name" value="GLUTAREDOXIN_2"/>
    <property type="match status" value="1"/>
</dbReference>
<evidence type="ECO:0000313" key="7">
    <source>
        <dbReference type="Proteomes" id="UP000011083"/>
    </source>
</evidence>